<proteinExistence type="inferred from homology"/>
<dbReference type="GO" id="GO:0006103">
    <property type="term" value="P:2-oxoglutarate metabolic process"/>
    <property type="evidence" value="ECO:0007669"/>
    <property type="project" value="TreeGrafter"/>
</dbReference>
<evidence type="ECO:0000256" key="4">
    <source>
        <dbReference type="ARBA" id="ARBA00016961"/>
    </source>
</evidence>
<keyword evidence="5" id="KW-0963">Cytoplasm</keyword>
<dbReference type="FunFam" id="3.30.390.30:FF:000001">
    <property type="entry name" value="Dihydrolipoyl dehydrogenase"/>
    <property type="match status" value="1"/>
</dbReference>
<evidence type="ECO:0000256" key="10">
    <source>
        <dbReference type="ARBA" id="ARBA00023157"/>
    </source>
</evidence>
<evidence type="ECO:0000256" key="14">
    <source>
        <dbReference type="PIRSR" id="PIRSR000350-3"/>
    </source>
</evidence>
<organism evidence="19 20">
    <name type="scientific">Hymenobacter oligotrophus</name>
    <dbReference type="NCBI Taxonomy" id="2319843"/>
    <lineage>
        <taxon>Bacteria</taxon>
        <taxon>Pseudomonadati</taxon>
        <taxon>Bacteroidota</taxon>
        <taxon>Cytophagia</taxon>
        <taxon>Cytophagales</taxon>
        <taxon>Hymenobacteraceae</taxon>
        <taxon>Hymenobacter</taxon>
    </lineage>
</organism>
<feature type="binding site" evidence="14">
    <location>
        <position position="203"/>
    </location>
    <ligand>
        <name>NAD(+)</name>
        <dbReference type="ChEBI" id="CHEBI:57540"/>
    </ligand>
</feature>
<evidence type="ECO:0000256" key="12">
    <source>
        <dbReference type="ARBA" id="ARBA00049187"/>
    </source>
</evidence>
<dbReference type="InterPro" id="IPR050151">
    <property type="entry name" value="Class-I_Pyr_Nuc-Dis_Oxidored"/>
</dbReference>
<comment type="subcellular location">
    <subcellularLocation>
        <location evidence="1">Cytoplasm</location>
    </subcellularLocation>
</comment>
<evidence type="ECO:0000256" key="1">
    <source>
        <dbReference type="ARBA" id="ARBA00004496"/>
    </source>
</evidence>
<keyword evidence="14" id="KW-0547">Nucleotide-binding</keyword>
<dbReference type="InterPro" id="IPR016156">
    <property type="entry name" value="FAD/NAD-linked_Rdtase_dimer_sf"/>
</dbReference>
<dbReference type="PIRSF" id="PIRSF000350">
    <property type="entry name" value="Mercury_reductase_MerA"/>
    <property type="match status" value="1"/>
</dbReference>
<evidence type="ECO:0000256" key="9">
    <source>
        <dbReference type="ARBA" id="ARBA00023027"/>
    </source>
</evidence>
<dbReference type="InterPro" id="IPR036188">
    <property type="entry name" value="FAD/NAD-bd_sf"/>
</dbReference>
<evidence type="ECO:0000313" key="19">
    <source>
        <dbReference type="EMBL" id="AYA37012.1"/>
    </source>
</evidence>
<keyword evidence="7 14" id="KW-0274">FAD</keyword>
<comment type="miscellaneous">
    <text evidence="16">The active site is a redox-active disulfide bond.</text>
</comment>
<evidence type="ECO:0000256" key="11">
    <source>
        <dbReference type="ARBA" id="ARBA00023284"/>
    </source>
</evidence>
<dbReference type="Gene3D" id="3.50.50.60">
    <property type="entry name" value="FAD/NAD(P)-binding domain"/>
    <property type="match status" value="2"/>
</dbReference>
<dbReference type="GO" id="GO:0005737">
    <property type="term" value="C:cytoplasm"/>
    <property type="evidence" value="ECO:0007669"/>
    <property type="project" value="UniProtKB-SubCell"/>
</dbReference>
<dbReference type="InterPro" id="IPR006258">
    <property type="entry name" value="Lipoamide_DH"/>
</dbReference>
<comment type="similarity">
    <text evidence="2 16">Belongs to the class-I pyridine nucleotide-disulfide oxidoreductase family.</text>
</comment>
<dbReference type="AlphaFoldDB" id="A0A3B7QZY6"/>
<dbReference type="PRINTS" id="PR00411">
    <property type="entry name" value="PNDRDTASEI"/>
</dbReference>
<dbReference type="NCBIfam" id="TIGR01350">
    <property type="entry name" value="lipoamide_DH"/>
    <property type="match status" value="1"/>
</dbReference>
<gene>
    <name evidence="19" type="primary">lpdA</name>
    <name evidence="19" type="ORF">D3Y59_08060</name>
</gene>
<evidence type="ECO:0000259" key="18">
    <source>
        <dbReference type="Pfam" id="PF07992"/>
    </source>
</evidence>
<dbReference type="Gene3D" id="3.30.390.30">
    <property type="match status" value="1"/>
</dbReference>
<evidence type="ECO:0000256" key="16">
    <source>
        <dbReference type="RuleBase" id="RU003692"/>
    </source>
</evidence>
<dbReference type="InterPro" id="IPR023753">
    <property type="entry name" value="FAD/NAD-binding_dom"/>
</dbReference>
<evidence type="ECO:0000256" key="6">
    <source>
        <dbReference type="ARBA" id="ARBA00022630"/>
    </source>
</evidence>
<accession>A0A3B7QZY6</accession>
<evidence type="ECO:0000256" key="3">
    <source>
        <dbReference type="ARBA" id="ARBA00012608"/>
    </source>
</evidence>
<keyword evidence="9 14" id="KW-0520">NAD</keyword>
<evidence type="ECO:0000256" key="2">
    <source>
        <dbReference type="ARBA" id="ARBA00007532"/>
    </source>
</evidence>
<feature type="domain" description="Pyridine nucleotide-disulphide oxidoreductase dimerisation" evidence="17">
    <location>
        <begin position="345"/>
        <end position="454"/>
    </location>
</feature>
<dbReference type="EC" id="1.8.1.4" evidence="3 16"/>
<dbReference type="RefSeq" id="WP_119444590.1">
    <property type="nucleotide sequence ID" value="NZ_CP032317.1"/>
</dbReference>
<dbReference type="Pfam" id="PF07992">
    <property type="entry name" value="Pyr_redox_2"/>
    <property type="match status" value="1"/>
</dbReference>
<dbReference type="GO" id="GO:0004148">
    <property type="term" value="F:dihydrolipoyl dehydrogenase (NADH) activity"/>
    <property type="evidence" value="ECO:0007669"/>
    <property type="project" value="UniProtKB-EC"/>
</dbReference>
<dbReference type="Proteomes" id="UP000262802">
    <property type="component" value="Chromosome"/>
</dbReference>
<protein>
    <recommendedName>
        <fullName evidence="4 16">Dihydrolipoyl dehydrogenase</fullName>
        <ecNumber evidence="3 16">1.8.1.4</ecNumber>
    </recommendedName>
</protein>
<dbReference type="InterPro" id="IPR004099">
    <property type="entry name" value="Pyr_nucl-diS_OxRdtase_dimer"/>
</dbReference>
<evidence type="ECO:0000256" key="7">
    <source>
        <dbReference type="ARBA" id="ARBA00022827"/>
    </source>
</evidence>
<feature type="binding site" evidence="14">
    <location>
        <position position="310"/>
    </location>
    <ligand>
        <name>FAD</name>
        <dbReference type="ChEBI" id="CHEBI:57692"/>
    </ligand>
</feature>
<comment type="catalytic activity">
    <reaction evidence="12 16">
        <text>N(6)-[(R)-dihydrolipoyl]-L-lysyl-[protein] + NAD(+) = N(6)-[(R)-lipoyl]-L-lysyl-[protein] + NADH + H(+)</text>
        <dbReference type="Rhea" id="RHEA:15045"/>
        <dbReference type="Rhea" id="RHEA-COMP:10474"/>
        <dbReference type="Rhea" id="RHEA-COMP:10475"/>
        <dbReference type="ChEBI" id="CHEBI:15378"/>
        <dbReference type="ChEBI" id="CHEBI:57540"/>
        <dbReference type="ChEBI" id="CHEBI:57945"/>
        <dbReference type="ChEBI" id="CHEBI:83099"/>
        <dbReference type="ChEBI" id="CHEBI:83100"/>
        <dbReference type="EC" id="1.8.1.4"/>
    </reaction>
</comment>
<dbReference type="InterPro" id="IPR012999">
    <property type="entry name" value="Pyr_OxRdtase_I_AS"/>
</dbReference>
<name>A0A3B7QZY6_9BACT</name>
<evidence type="ECO:0000256" key="13">
    <source>
        <dbReference type="PIRSR" id="PIRSR000350-2"/>
    </source>
</evidence>
<evidence type="ECO:0000313" key="20">
    <source>
        <dbReference type="Proteomes" id="UP000262802"/>
    </source>
</evidence>
<feature type="binding site" evidence="14">
    <location>
        <position position="270"/>
    </location>
    <ligand>
        <name>NAD(+)</name>
        <dbReference type="ChEBI" id="CHEBI:57540"/>
    </ligand>
</feature>
<keyword evidence="6 16" id="KW-0285">Flavoprotein</keyword>
<reference evidence="19 20" key="1">
    <citation type="submission" date="2018-09" db="EMBL/GenBank/DDBJ databases">
        <title>Hymenobacter medium sp. nov., isolated from R2A medium.</title>
        <authorList>
            <person name="Yingchao G."/>
        </authorList>
    </citation>
    <scope>NUCLEOTIDE SEQUENCE [LARGE SCALE GENOMIC DNA]</scope>
    <source>
        <strain evidence="20">sh-6</strain>
    </source>
</reference>
<feature type="active site" description="Proton acceptor" evidence="13">
    <location>
        <position position="443"/>
    </location>
</feature>
<keyword evidence="8 16" id="KW-0560">Oxidoreductase</keyword>
<dbReference type="PANTHER" id="PTHR22912:SF217">
    <property type="entry name" value="DIHYDROLIPOYL DEHYDROGENASE"/>
    <property type="match status" value="1"/>
</dbReference>
<evidence type="ECO:0000256" key="15">
    <source>
        <dbReference type="PIRSR" id="PIRSR000350-4"/>
    </source>
</evidence>
<keyword evidence="11 16" id="KW-0676">Redox-active center</keyword>
<feature type="disulfide bond" description="Redox-active" evidence="15">
    <location>
        <begin position="42"/>
        <end position="47"/>
    </location>
</feature>
<dbReference type="Pfam" id="PF02852">
    <property type="entry name" value="Pyr_redox_dim"/>
    <property type="match status" value="1"/>
</dbReference>
<feature type="binding site" evidence="14">
    <location>
        <begin position="180"/>
        <end position="187"/>
    </location>
    <ligand>
        <name>NAD(+)</name>
        <dbReference type="ChEBI" id="CHEBI:57540"/>
    </ligand>
</feature>
<evidence type="ECO:0000259" key="17">
    <source>
        <dbReference type="Pfam" id="PF02852"/>
    </source>
</evidence>
<dbReference type="EMBL" id="CP032317">
    <property type="protein sequence ID" value="AYA37012.1"/>
    <property type="molecule type" value="Genomic_DNA"/>
</dbReference>
<dbReference type="KEGG" id="hyh:D3Y59_08060"/>
<keyword evidence="20" id="KW-1185">Reference proteome</keyword>
<evidence type="ECO:0000256" key="8">
    <source>
        <dbReference type="ARBA" id="ARBA00023002"/>
    </source>
</evidence>
<dbReference type="SUPFAM" id="SSF55424">
    <property type="entry name" value="FAD/NAD-linked reductases, dimerisation (C-terminal) domain"/>
    <property type="match status" value="1"/>
</dbReference>
<feature type="domain" description="FAD/NAD(P)-binding" evidence="18">
    <location>
        <begin position="5"/>
        <end position="325"/>
    </location>
</feature>
<dbReference type="GO" id="GO:0050660">
    <property type="term" value="F:flavin adenine dinucleotide binding"/>
    <property type="evidence" value="ECO:0007669"/>
    <property type="project" value="InterPro"/>
</dbReference>
<keyword evidence="10" id="KW-1015">Disulfide bond</keyword>
<comment type="cofactor">
    <cofactor evidence="14 16">
        <name>FAD</name>
        <dbReference type="ChEBI" id="CHEBI:57692"/>
    </cofactor>
    <text evidence="14 16">Binds 1 FAD per subunit.</text>
</comment>
<dbReference type="InterPro" id="IPR001100">
    <property type="entry name" value="Pyr_nuc-diS_OxRdtase"/>
</dbReference>
<dbReference type="OrthoDB" id="9800167at2"/>
<dbReference type="SUPFAM" id="SSF51905">
    <property type="entry name" value="FAD/NAD(P)-binding domain"/>
    <property type="match status" value="1"/>
</dbReference>
<evidence type="ECO:0000256" key="5">
    <source>
        <dbReference type="ARBA" id="ARBA00022490"/>
    </source>
</evidence>
<sequence length="464" mass="49172">MALQYDVVVIGSGPGGYVAAIRASQLGLKVGVVERESLGGICLNWGCIPTKALLKSAQVFDYLKHPQDYGLSADNVGYDFGAVVKRSRGVAEGMSKGVTFLLKKNKVDVISGTAKISKPGEVAVTKADGGAETIQAKHIILATGARARELPNLPIDHKKILGYRDAMVLPEQPKSMVVVGSGAIGVEFAYFYATMGTKVTIVEFMPRIVPVEDEEVSKQLERSFKKSGIDILTNASVEKVDTSGAGCKVTIKTAKGEQQMEADVVLSAVGIQPNLENLGLEELGITVEKGRIKVDEYYRTNVPGIYAIGDIVPGPALAHVASAEGITCVEAIAGHHPEPINYGNIPGCTYCYPEIASVGLTEEEARKQGYDVLVGKFPFSASGKASASGAKDGFVKVIFDKKYGEWLGAHMIGAGVTDMIAEAVVARKLETTGHEIIKAIHPHPTMSEAVMEAAAAAYGEVIHL</sequence>
<dbReference type="PANTHER" id="PTHR22912">
    <property type="entry name" value="DISULFIDE OXIDOREDUCTASE"/>
    <property type="match status" value="1"/>
</dbReference>
<feature type="binding site" evidence="14">
    <location>
        <position position="51"/>
    </location>
    <ligand>
        <name>FAD</name>
        <dbReference type="ChEBI" id="CHEBI:57692"/>
    </ligand>
</feature>
<dbReference type="PRINTS" id="PR00368">
    <property type="entry name" value="FADPNR"/>
</dbReference>
<dbReference type="PROSITE" id="PS00076">
    <property type="entry name" value="PYRIDINE_REDOX_1"/>
    <property type="match status" value="1"/>
</dbReference>